<keyword evidence="1" id="KW-0560">Oxidoreductase</keyword>
<dbReference type="InterPro" id="IPR049574">
    <property type="entry name" value="CrtA-like"/>
</dbReference>
<dbReference type="EMBL" id="CADCTW010000079">
    <property type="protein sequence ID" value="CAA9313254.1"/>
    <property type="molecule type" value="Genomic_DNA"/>
</dbReference>
<dbReference type="AlphaFoldDB" id="A0A6J4KT60"/>
<name>A0A6J4KT60_9BACT</name>
<sequence length="233" mass="26072">MSAIATLTMVRYRPRNAVLGAWHMAAQRPLLARVPGLRFARLLGTGRGIGFSAVPDLCTWALFAVWEDAAAWERFAADSRVMRQYRTRGEEVYTLLLAPLSAHGRWGGVEPFAPVDPPAAPDPAAPVVVLTRATIRPARALRFWSRVAPVDATLRGHPDLLLSFGVGEVPYLKQATLSVWRSAGAMRDWAYRSPAHAETVRLTREENWYSEELFARFRLLETRGTWHGSDPLR</sequence>
<gene>
    <name evidence="1" type="ORF">AVDCRST_MAG68-1371</name>
</gene>
<organism evidence="1">
    <name type="scientific">uncultured Gemmatimonadota bacterium</name>
    <dbReference type="NCBI Taxonomy" id="203437"/>
    <lineage>
        <taxon>Bacteria</taxon>
        <taxon>Pseudomonadati</taxon>
        <taxon>Gemmatimonadota</taxon>
        <taxon>environmental samples</taxon>
    </lineage>
</organism>
<dbReference type="CDD" id="cd21650">
    <property type="entry name" value="CrtA-like"/>
    <property type="match status" value="1"/>
</dbReference>
<proteinExistence type="predicted"/>
<dbReference type="EC" id="1.14.15.9" evidence="1"/>
<evidence type="ECO:0000313" key="1">
    <source>
        <dbReference type="EMBL" id="CAA9313254.1"/>
    </source>
</evidence>
<protein>
    <submittedName>
        <fullName evidence="1">Spheroidene monooxygenase</fullName>
        <ecNumber evidence="1">1.14.15.9</ecNumber>
    </submittedName>
</protein>
<reference evidence="1" key="1">
    <citation type="submission" date="2020-02" db="EMBL/GenBank/DDBJ databases">
        <authorList>
            <person name="Meier V. D."/>
        </authorList>
    </citation>
    <scope>NUCLEOTIDE SEQUENCE</scope>
    <source>
        <strain evidence="1">AVDCRST_MAG68</strain>
    </source>
</reference>
<keyword evidence="1" id="KW-0503">Monooxygenase</keyword>
<accession>A0A6J4KT60</accession>
<dbReference type="GO" id="GO:0043823">
    <property type="term" value="F:spheroidene monooxygenase activity"/>
    <property type="evidence" value="ECO:0007669"/>
    <property type="project" value="UniProtKB-EC"/>
</dbReference>